<feature type="compositionally biased region" description="Low complexity" evidence="1">
    <location>
        <begin position="1"/>
        <end position="17"/>
    </location>
</feature>
<feature type="region of interest" description="Disordered" evidence="1">
    <location>
        <begin position="1"/>
        <end position="27"/>
    </location>
</feature>
<evidence type="ECO:0000313" key="4">
    <source>
        <dbReference type="Proteomes" id="UP001174936"/>
    </source>
</evidence>
<keyword evidence="2" id="KW-1133">Transmembrane helix</keyword>
<name>A0AA40CRS2_9PEZI</name>
<evidence type="ECO:0000256" key="2">
    <source>
        <dbReference type="SAM" id="Phobius"/>
    </source>
</evidence>
<keyword evidence="4" id="KW-1185">Reference proteome</keyword>
<accession>A0AA40CRS2</accession>
<keyword evidence="2" id="KW-0472">Membrane</keyword>
<reference evidence="3" key="1">
    <citation type="submission" date="2023-06" db="EMBL/GenBank/DDBJ databases">
        <title>Genome-scale phylogeny and comparative genomics of the fungal order Sordariales.</title>
        <authorList>
            <consortium name="Lawrence Berkeley National Laboratory"/>
            <person name="Hensen N."/>
            <person name="Bonometti L."/>
            <person name="Westerberg I."/>
            <person name="Brannstrom I.O."/>
            <person name="Guillou S."/>
            <person name="Cros-Aarteil S."/>
            <person name="Calhoun S."/>
            <person name="Haridas S."/>
            <person name="Kuo A."/>
            <person name="Mondo S."/>
            <person name="Pangilinan J."/>
            <person name="Riley R."/>
            <person name="Labutti K."/>
            <person name="Andreopoulos B."/>
            <person name="Lipzen A."/>
            <person name="Chen C."/>
            <person name="Yanf M."/>
            <person name="Daum C."/>
            <person name="Ng V."/>
            <person name="Clum A."/>
            <person name="Steindorff A."/>
            <person name="Ohm R."/>
            <person name="Martin F."/>
            <person name="Silar P."/>
            <person name="Natvig D."/>
            <person name="Lalanne C."/>
            <person name="Gautier V."/>
            <person name="Ament-Velasquez S.L."/>
            <person name="Kruys A."/>
            <person name="Hutchinson M.I."/>
            <person name="Powell A.J."/>
            <person name="Barry K."/>
            <person name="Miller A.N."/>
            <person name="Grigoriev I.V."/>
            <person name="Debuchy R."/>
            <person name="Gladieux P."/>
            <person name="Thoren M.H."/>
            <person name="Johannesson H."/>
        </authorList>
    </citation>
    <scope>NUCLEOTIDE SEQUENCE</scope>
    <source>
        <strain evidence="3">SMH2532-1</strain>
    </source>
</reference>
<dbReference type="Proteomes" id="UP001174936">
    <property type="component" value="Unassembled WGS sequence"/>
</dbReference>
<feature type="transmembrane region" description="Helical" evidence="2">
    <location>
        <begin position="101"/>
        <end position="124"/>
    </location>
</feature>
<feature type="transmembrane region" description="Helical" evidence="2">
    <location>
        <begin position="70"/>
        <end position="89"/>
    </location>
</feature>
<dbReference type="EMBL" id="JAULSV010000003">
    <property type="protein sequence ID" value="KAK0648277.1"/>
    <property type="molecule type" value="Genomic_DNA"/>
</dbReference>
<gene>
    <name evidence="3" type="ORF">B0T16DRAFT_491107</name>
</gene>
<comment type="caution">
    <text evidence="3">The sequence shown here is derived from an EMBL/GenBank/DDBJ whole genome shotgun (WGS) entry which is preliminary data.</text>
</comment>
<organism evidence="3 4">
    <name type="scientific">Cercophora newfieldiana</name>
    <dbReference type="NCBI Taxonomy" id="92897"/>
    <lineage>
        <taxon>Eukaryota</taxon>
        <taxon>Fungi</taxon>
        <taxon>Dikarya</taxon>
        <taxon>Ascomycota</taxon>
        <taxon>Pezizomycotina</taxon>
        <taxon>Sordariomycetes</taxon>
        <taxon>Sordariomycetidae</taxon>
        <taxon>Sordariales</taxon>
        <taxon>Lasiosphaeriaceae</taxon>
        <taxon>Cercophora</taxon>
    </lineage>
</organism>
<proteinExistence type="predicted"/>
<evidence type="ECO:0000313" key="3">
    <source>
        <dbReference type="EMBL" id="KAK0648277.1"/>
    </source>
</evidence>
<sequence length="195" mass="20692">MASQAGSASGGLAAEPGGENRAEERTITAHDGERIITAIPTMTPIGNPGATDPDCLFYDGNPDAAQERDVWWALRVAATAAVIISAILVTVCLRMKDVGRVYQITATVATVTWILSFSAVFVILLRRQSTALRKKLYACFTFILTLHLLGFGLRVEQVCLGDGSACGPLAATASAFIMSVMFEAKLDIIAALQEA</sequence>
<evidence type="ECO:0000256" key="1">
    <source>
        <dbReference type="SAM" id="MobiDB-lite"/>
    </source>
</evidence>
<protein>
    <submittedName>
        <fullName evidence="3">Uncharacterized protein</fullName>
    </submittedName>
</protein>
<keyword evidence="2" id="KW-0812">Transmembrane</keyword>
<dbReference type="AlphaFoldDB" id="A0AA40CRS2"/>
<feature type="compositionally biased region" description="Basic and acidic residues" evidence="1">
    <location>
        <begin position="18"/>
        <end position="27"/>
    </location>
</feature>